<dbReference type="EMBL" id="CP063169">
    <property type="protein sequence ID" value="QOR69345.1"/>
    <property type="molecule type" value="Genomic_DNA"/>
</dbReference>
<dbReference type="InterPro" id="IPR036291">
    <property type="entry name" value="NAD(P)-bd_dom_sf"/>
</dbReference>
<protein>
    <submittedName>
        <fullName evidence="2">NAD(P)-dependent alcohol dehydrogenase</fullName>
    </submittedName>
</protein>
<dbReference type="Gene3D" id="3.40.50.720">
    <property type="entry name" value="NAD(P)-binding Rossmann-like Domain"/>
    <property type="match status" value="1"/>
</dbReference>
<dbReference type="PANTHER" id="PTHR44013">
    <property type="entry name" value="ZINC-TYPE ALCOHOL DEHYDROGENASE-LIKE PROTEIN C16A3.02C"/>
    <property type="match status" value="1"/>
</dbReference>
<evidence type="ECO:0000313" key="3">
    <source>
        <dbReference type="Proteomes" id="UP000593758"/>
    </source>
</evidence>
<dbReference type="GO" id="GO:0016491">
    <property type="term" value="F:oxidoreductase activity"/>
    <property type="evidence" value="ECO:0007669"/>
    <property type="project" value="InterPro"/>
</dbReference>
<accession>A0A7M1SPD9</accession>
<gene>
    <name evidence="2" type="ORF">IM660_11595</name>
</gene>
<evidence type="ECO:0000259" key="1">
    <source>
        <dbReference type="SMART" id="SM00829"/>
    </source>
</evidence>
<dbReference type="SUPFAM" id="SSF50129">
    <property type="entry name" value="GroES-like"/>
    <property type="match status" value="1"/>
</dbReference>
<dbReference type="InterPro" id="IPR052733">
    <property type="entry name" value="Chloroplast_QOR"/>
</dbReference>
<evidence type="ECO:0000313" key="2">
    <source>
        <dbReference type="EMBL" id="QOR69345.1"/>
    </source>
</evidence>
<dbReference type="SMART" id="SM00829">
    <property type="entry name" value="PKS_ER"/>
    <property type="match status" value="1"/>
</dbReference>
<keyword evidence="3" id="KW-1185">Reference proteome</keyword>
<feature type="domain" description="Enoyl reductase (ER)" evidence="1">
    <location>
        <begin position="10"/>
        <end position="310"/>
    </location>
</feature>
<reference evidence="2 3" key="1">
    <citation type="submission" date="2020-10" db="EMBL/GenBank/DDBJ databases">
        <title>Haloactinobacterium sp. RN3S43, a bacterium isolated from saline soil.</title>
        <authorList>
            <person name="Sun J.-Q."/>
        </authorList>
    </citation>
    <scope>NUCLEOTIDE SEQUENCE [LARGE SCALE GENOMIC DNA]</scope>
    <source>
        <strain evidence="2 3">RN3S43</strain>
    </source>
</reference>
<dbReference type="CDD" id="cd08267">
    <property type="entry name" value="MDR1"/>
    <property type="match status" value="1"/>
</dbReference>
<name>A0A7M1SPD9_9MICO</name>
<dbReference type="InterPro" id="IPR011032">
    <property type="entry name" value="GroES-like_sf"/>
</dbReference>
<dbReference type="AlphaFoldDB" id="A0A7M1SPD9"/>
<organism evidence="2 3">
    <name type="scientific">Ruania alkalisoli</name>
    <dbReference type="NCBI Taxonomy" id="2779775"/>
    <lineage>
        <taxon>Bacteria</taxon>
        <taxon>Bacillati</taxon>
        <taxon>Actinomycetota</taxon>
        <taxon>Actinomycetes</taxon>
        <taxon>Micrococcales</taxon>
        <taxon>Ruaniaceae</taxon>
        <taxon>Ruania</taxon>
    </lineage>
</organism>
<dbReference type="Proteomes" id="UP000593758">
    <property type="component" value="Chromosome"/>
</dbReference>
<dbReference type="KEGG" id="halt:IM660_11595"/>
<dbReference type="InterPro" id="IPR020843">
    <property type="entry name" value="ER"/>
</dbReference>
<dbReference type="RefSeq" id="WP_193495664.1">
    <property type="nucleotide sequence ID" value="NZ_CP063169.1"/>
</dbReference>
<dbReference type="PANTHER" id="PTHR44013:SF1">
    <property type="entry name" value="ZINC-TYPE ALCOHOL DEHYDROGENASE-LIKE PROTEIN C16A3.02C"/>
    <property type="match status" value="1"/>
</dbReference>
<proteinExistence type="predicted"/>
<dbReference type="SUPFAM" id="SSF51735">
    <property type="entry name" value="NAD(P)-binding Rossmann-fold domains"/>
    <property type="match status" value="1"/>
</dbReference>
<dbReference type="InterPro" id="IPR013154">
    <property type="entry name" value="ADH-like_N"/>
</dbReference>
<dbReference type="Pfam" id="PF08240">
    <property type="entry name" value="ADH_N"/>
    <property type="match status" value="1"/>
</dbReference>
<dbReference type="Pfam" id="PF13602">
    <property type="entry name" value="ADH_zinc_N_2"/>
    <property type="match status" value="1"/>
</dbReference>
<dbReference type="Gene3D" id="3.90.180.10">
    <property type="entry name" value="Medium-chain alcohol dehydrogenases, catalytic domain"/>
    <property type="match status" value="1"/>
</dbReference>
<sequence>MRAAVVQQYGPPEVAHMREIPRPQPRAGEVLVRVHAAAVTAADARIRGASFPPGFGVLSRLALGIRRPRRQVLGSAFSGEVVQAVDGGPSVGEQVCGMSGARFGAHAEYIAVPNDRVVRTPATVSHEQAAGMLFGGTTALFFLRDKARVGPGMTVLVIGASGAVGTNAVQLARHLGATVTGATSTPNLDLVSSLGADTIDYTRTSATELDRHYDVVLDATGTLSPAAGRRLVAPGGTLALVAASLWQILGSVGRATAGAAPERAADFTYLLDLMDQGALTAVIDQDLDLDEIATAHARVDSGRKVGNIIVRP</sequence>